<feature type="compositionally biased region" description="Basic and acidic residues" evidence="1">
    <location>
        <begin position="1"/>
        <end position="11"/>
    </location>
</feature>
<feature type="compositionally biased region" description="Basic and acidic residues" evidence="1">
    <location>
        <begin position="31"/>
        <end position="46"/>
    </location>
</feature>
<dbReference type="KEGG" id="glj:GKIL_2161"/>
<organism evidence="2 3">
    <name type="scientific">Gloeobacter kilaueensis (strain ATCC BAA-2537 / CCAP 1431/1 / ULC 316 / JS1)</name>
    <dbReference type="NCBI Taxonomy" id="1183438"/>
    <lineage>
        <taxon>Bacteria</taxon>
        <taxon>Bacillati</taxon>
        <taxon>Cyanobacteriota</taxon>
        <taxon>Cyanophyceae</taxon>
        <taxon>Gloeobacterales</taxon>
        <taxon>Gloeobacteraceae</taxon>
        <taxon>Gloeobacter</taxon>
    </lineage>
</organism>
<dbReference type="EMBL" id="CP003587">
    <property type="protein sequence ID" value="AGY58407.1"/>
    <property type="molecule type" value="Genomic_DNA"/>
</dbReference>
<sequence>MSEPAPPEKKPYQPPQLHVYGDIRTITQGTSDRKGRKDSNRVKTAV</sequence>
<dbReference type="NCBIfam" id="NF033521">
    <property type="entry name" value="lasso_leader_L3"/>
    <property type="match status" value="1"/>
</dbReference>
<dbReference type="AlphaFoldDB" id="U5QHG3"/>
<feature type="region of interest" description="Disordered" evidence="1">
    <location>
        <begin position="25"/>
        <end position="46"/>
    </location>
</feature>
<evidence type="ECO:0000256" key="1">
    <source>
        <dbReference type="SAM" id="MobiDB-lite"/>
    </source>
</evidence>
<name>U5QHG3_GLOK1</name>
<accession>U5QHG3</accession>
<protein>
    <recommendedName>
        <fullName evidence="4">Lasso RiPP family leader peptide-containing protein</fullName>
    </recommendedName>
</protein>
<reference evidence="2 3" key="1">
    <citation type="journal article" date="2013" name="PLoS ONE">
        <title>Cultivation and Complete Genome Sequencing of Gloeobacter kilaueensis sp. nov., from a Lava Cave in Kilauea Caldera, Hawai'i.</title>
        <authorList>
            <person name="Saw J.H."/>
            <person name="Schatz M."/>
            <person name="Brown M.V."/>
            <person name="Kunkel D.D."/>
            <person name="Foster J.S."/>
            <person name="Shick H."/>
            <person name="Christensen S."/>
            <person name="Hou S."/>
            <person name="Wan X."/>
            <person name="Donachie S.P."/>
        </authorList>
    </citation>
    <scope>NUCLEOTIDE SEQUENCE [LARGE SCALE GENOMIC DNA]</scope>
    <source>
        <strain evidence="3">JS</strain>
    </source>
</reference>
<feature type="region of interest" description="Disordered" evidence="1">
    <location>
        <begin position="1"/>
        <end position="20"/>
    </location>
</feature>
<dbReference type="HOGENOM" id="CLU_3184228_0_0_3"/>
<evidence type="ECO:0000313" key="2">
    <source>
        <dbReference type="EMBL" id="AGY58407.1"/>
    </source>
</evidence>
<keyword evidence="3" id="KW-1185">Reference proteome</keyword>
<evidence type="ECO:0008006" key="4">
    <source>
        <dbReference type="Google" id="ProtNLM"/>
    </source>
</evidence>
<evidence type="ECO:0000313" key="3">
    <source>
        <dbReference type="Proteomes" id="UP000017396"/>
    </source>
</evidence>
<proteinExistence type="predicted"/>
<dbReference type="Proteomes" id="UP000017396">
    <property type="component" value="Chromosome"/>
</dbReference>
<dbReference type="RefSeq" id="WP_023173552.1">
    <property type="nucleotide sequence ID" value="NC_022600.1"/>
</dbReference>
<gene>
    <name evidence="2" type="ORF">GKIL_2161</name>
</gene>